<feature type="region of interest" description="Disordered" evidence="5">
    <location>
        <begin position="435"/>
        <end position="487"/>
    </location>
</feature>
<dbReference type="PROSITE" id="PS51194">
    <property type="entry name" value="HELICASE_CTER"/>
    <property type="match status" value="1"/>
</dbReference>
<dbReference type="InterPro" id="IPR027417">
    <property type="entry name" value="P-loop_NTPase"/>
</dbReference>
<dbReference type="InterPro" id="IPR014001">
    <property type="entry name" value="Helicase_ATP-bd"/>
</dbReference>
<dbReference type="Gene3D" id="3.40.50.300">
    <property type="entry name" value="P-loop containing nucleotide triphosphate hydrolases"/>
    <property type="match status" value="2"/>
</dbReference>
<evidence type="ECO:0000256" key="3">
    <source>
        <dbReference type="ARBA" id="ARBA00022806"/>
    </source>
</evidence>
<dbReference type="InterPro" id="IPR052431">
    <property type="entry name" value="SKI2_subfamily_helicases"/>
</dbReference>
<dbReference type="GO" id="GO:0003676">
    <property type="term" value="F:nucleic acid binding"/>
    <property type="evidence" value="ECO:0007669"/>
    <property type="project" value="InterPro"/>
</dbReference>
<accession>A0A9W8K0J5</accession>
<dbReference type="SMART" id="SM00487">
    <property type="entry name" value="DEXDc"/>
    <property type="match status" value="1"/>
</dbReference>
<keyword evidence="2" id="KW-0378">Hydrolase</keyword>
<feature type="domain" description="Helicase ATP-binding" evidence="6">
    <location>
        <begin position="750"/>
        <end position="918"/>
    </location>
</feature>
<dbReference type="InterPro" id="IPR001650">
    <property type="entry name" value="Helicase_C-like"/>
</dbReference>
<dbReference type="Pfam" id="PF26076">
    <property type="entry name" value="WHD_DDX60"/>
    <property type="match status" value="1"/>
</dbReference>
<dbReference type="PANTHER" id="PTHR44533">
    <property type="entry name" value="DEAD/H RNA HELICASE, PUTATIVE-RELATED"/>
    <property type="match status" value="1"/>
</dbReference>
<dbReference type="InterPro" id="IPR011545">
    <property type="entry name" value="DEAD/DEAH_box_helicase_dom"/>
</dbReference>
<dbReference type="GO" id="GO:0005737">
    <property type="term" value="C:cytoplasm"/>
    <property type="evidence" value="ECO:0007669"/>
    <property type="project" value="TreeGrafter"/>
</dbReference>
<evidence type="ECO:0000256" key="2">
    <source>
        <dbReference type="ARBA" id="ARBA00022801"/>
    </source>
</evidence>
<dbReference type="InterPro" id="IPR059032">
    <property type="entry name" value="WHD_DDX60"/>
</dbReference>
<evidence type="ECO:0000313" key="9">
    <source>
        <dbReference type="Proteomes" id="UP001148786"/>
    </source>
</evidence>
<dbReference type="GO" id="GO:0016787">
    <property type="term" value="F:hydrolase activity"/>
    <property type="evidence" value="ECO:0007669"/>
    <property type="project" value="UniProtKB-KW"/>
</dbReference>
<dbReference type="GO" id="GO:0004386">
    <property type="term" value="F:helicase activity"/>
    <property type="evidence" value="ECO:0007669"/>
    <property type="project" value="UniProtKB-KW"/>
</dbReference>
<keyword evidence="1" id="KW-0547">Nucleotide-binding</keyword>
<dbReference type="Pfam" id="PF23002">
    <property type="entry name" value="PIN-like_DDX60"/>
    <property type="match status" value="1"/>
</dbReference>
<keyword evidence="9" id="KW-1185">Reference proteome</keyword>
<dbReference type="GO" id="GO:0005524">
    <property type="term" value="F:ATP binding"/>
    <property type="evidence" value="ECO:0007669"/>
    <property type="project" value="UniProtKB-KW"/>
</dbReference>
<feature type="compositionally biased region" description="Polar residues" evidence="5">
    <location>
        <begin position="445"/>
        <end position="455"/>
    </location>
</feature>
<evidence type="ECO:0000313" key="8">
    <source>
        <dbReference type="EMBL" id="KAJ3508807.1"/>
    </source>
</evidence>
<evidence type="ECO:0000259" key="7">
    <source>
        <dbReference type="PROSITE" id="PS51194"/>
    </source>
</evidence>
<dbReference type="Proteomes" id="UP001148786">
    <property type="component" value="Unassembled WGS sequence"/>
</dbReference>
<dbReference type="InterPro" id="IPR055124">
    <property type="entry name" value="PIN-like_DDX60"/>
</dbReference>
<name>A0A9W8K0J5_9AGAR</name>
<keyword evidence="3" id="KW-0347">Helicase</keyword>
<dbReference type="PROSITE" id="PS51192">
    <property type="entry name" value="HELICASE_ATP_BIND_1"/>
    <property type="match status" value="1"/>
</dbReference>
<feature type="domain" description="Helicase C-terminal" evidence="7">
    <location>
        <begin position="1159"/>
        <end position="1337"/>
    </location>
</feature>
<evidence type="ECO:0008006" key="10">
    <source>
        <dbReference type="Google" id="ProtNLM"/>
    </source>
</evidence>
<dbReference type="EMBL" id="JANKHO010000530">
    <property type="protein sequence ID" value="KAJ3508807.1"/>
    <property type="molecule type" value="Genomic_DNA"/>
</dbReference>
<dbReference type="PANTHER" id="PTHR44533:SF4">
    <property type="entry name" value="DEAD_H RNA HELICASE, PUTATIVE-RELATED"/>
    <property type="match status" value="1"/>
</dbReference>
<reference evidence="8" key="1">
    <citation type="submission" date="2022-07" db="EMBL/GenBank/DDBJ databases">
        <title>Genome Sequence of Agrocybe chaxingu.</title>
        <authorList>
            <person name="Buettner E."/>
        </authorList>
    </citation>
    <scope>NUCLEOTIDE SEQUENCE</scope>
    <source>
        <strain evidence="8">MP-N11</strain>
    </source>
</reference>
<dbReference type="FunFam" id="3.40.50.300:FF:001039">
    <property type="entry name" value="ATP-dependent RNA helicase DDX60"/>
    <property type="match status" value="1"/>
</dbReference>
<evidence type="ECO:0000256" key="1">
    <source>
        <dbReference type="ARBA" id="ARBA00022741"/>
    </source>
</evidence>
<gene>
    <name evidence="8" type="ORF">NLJ89_g5555</name>
</gene>
<evidence type="ECO:0000256" key="4">
    <source>
        <dbReference type="ARBA" id="ARBA00022840"/>
    </source>
</evidence>
<dbReference type="Pfam" id="PF00271">
    <property type="entry name" value="Helicase_C"/>
    <property type="match status" value="1"/>
</dbReference>
<evidence type="ECO:0000256" key="5">
    <source>
        <dbReference type="SAM" id="MobiDB-lite"/>
    </source>
</evidence>
<dbReference type="Pfam" id="PF00270">
    <property type="entry name" value="DEAD"/>
    <property type="match status" value="1"/>
</dbReference>
<comment type="caution">
    <text evidence="8">The sequence shown here is derived from an EMBL/GenBank/DDBJ whole genome shotgun (WGS) entry which is preliminary data.</text>
</comment>
<evidence type="ECO:0000259" key="6">
    <source>
        <dbReference type="PROSITE" id="PS51192"/>
    </source>
</evidence>
<protein>
    <recommendedName>
        <fullName evidence="10">P-loop containing nucleoside triphosphate hydrolase protein</fullName>
    </recommendedName>
</protein>
<organism evidence="8 9">
    <name type="scientific">Agrocybe chaxingu</name>
    <dbReference type="NCBI Taxonomy" id="84603"/>
    <lineage>
        <taxon>Eukaryota</taxon>
        <taxon>Fungi</taxon>
        <taxon>Dikarya</taxon>
        <taxon>Basidiomycota</taxon>
        <taxon>Agaricomycotina</taxon>
        <taxon>Agaricomycetes</taxon>
        <taxon>Agaricomycetidae</taxon>
        <taxon>Agaricales</taxon>
        <taxon>Agaricineae</taxon>
        <taxon>Strophariaceae</taxon>
        <taxon>Agrocybe</taxon>
    </lineage>
</organism>
<proteinExistence type="predicted"/>
<keyword evidence="4" id="KW-0067">ATP-binding</keyword>
<feature type="region of interest" description="Disordered" evidence="5">
    <location>
        <begin position="1148"/>
        <end position="1184"/>
    </location>
</feature>
<dbReference type="SMART" id="SM00490">
    <property type="entry name" value="HELICc"/>
    <property type="match status" value="1"/>
</dbReference>
<sequence length="1381" mass="156310">MDLADPPSVIQIPEITLEMSYRKVLNLLDDVWFTNATKVARWMDLLGDYAGVEPFVIDGEALFQVVLDDPLLAVGRDFDSSFQILHAYYLLEMLLEQFKRRAANFEIVFWTGGLFRRAFMGSFLFNLEFKVHVFSDQNNDSWKKYCYDRKPMFVMTNDGGLCDENTTELQVARAFQQRCFLLGILSSGISVALLKGAEYRDSKILSFVFESPSSSLAKLHLAFSPIIRQAQTELATSFLQHFDDDVGESNLCQPTVTDSQEQMNDVEFFRDILQFTRASVEPEIVYLFIAHSLLTPSLSIHERAQPQKILPAELQANITDVFLPRVFVHAANLVASGRGCLEVDGRIFSALIYVVLLKSRSLSDVIGSRAYTEVQRIWERLAGPAVDFAKFAARYGSAVAPPHSPATIANLETYQLLPFSHPVFDRQLADVYVETERESADAPSSPLSQSPATTFRDTRHWHNQKSILPPHLGGSRPSGPPNPRKLKADQRFMSSMQDLAATLTGASGGMLQRIVIPPVPNNKGEQRQKVSYVRESRKAGKAPKALSKADSIRLENQKKKDAEFKSESLTWWARQLSEISSQSLPERIKKLEDFGRSPRMAVREIALERKLCLLDADFRTWIADTKRDSPSAKDLYSVSVMRKVKELCEQEMLPQSACKIVTSALTSLGFYDHFHSKISKIALEDQRLKLSFVQLVDRKSGSPLYPFMAINEHPIIWQLRLFGDYMDRSMNSAYDKRVQFKPDEWQRRVLDGIDRKKSLLVVAPTSAGKTFISFYAMEQVLRESNDGILVYIAPTKALVSQIAAEVYARFSKSMNGKSCWAIHTRDYRIHEPMDCQILITVPEILGILLLSPDCARVWTPRLRRIILDEIHTIGQQEGGSIWEQIILLAPCPIIGLSATIGSPEVFSDWLGSVQESHGIQYEFIEHRTRYSHLRKFFYTNKVGQQKFLGLDRHVDSKRSLFLHPVGLLAFGCRTLPPDFSLEAGDTLTLWEKLASIKGRLADTTNLTALQPTTFFSSNRDFLRQADVLRYEGQLKSVLTDLLETSDPRNASTPIGQVALSLQDGQQAEYQKLPKNFGNDLLDLLADLHVKDQLPAILFNFDRSNCEILAKTLVCALETAEQEWRSEDPNWKARVRQWNIWKEREKLRERTTAKKQRNKALDDEDRDVSPSWEASFDPKEPSPQFSFANPRSYSYSDMETDLAAIAWACTSIPWALSALRRGIAVHHAGMNKQYRSLIESLFRRGFIRVMISTGTLALGINAPAKTSVFCGDSPYLTALMYRQCSGRAGRRGFDLRGNVVFYGLSLDRARRLVLSRLPPLTGNFPLTFTLTLRMFSLLDGSENAEVAVQAVQSLLSLPQVSLSSQIGHHQLLHYIRFSIEYL</sequence>
<dbReference type="OrthoDB" id="2320933at2759"/>
<dbReference type="SUPFAM" id="SSF52540">
    <property type="entry name" value="P-loop containing nucleoside triphosphate hydrolases"/>
    <property type="match status" value="1"/>
</dbReference>